<sequence length="117" mass="11566">MSTISIAQAPATRLRITARGRRVLTALAAAPLVAAIGIGALSGGAALASRDAGAPAGTFDTVTVMAGDTLWGIAEEVAPGADPRDVVDEIARLNQLSGSGVVAGQQLAIPAEYSAGE</sequence>
<dbReference type="KEGG" id="mbet:N8K70_11535"/>
<dbReference type="InterPro" id="IPR018392">
    <property type="entry name" value="LysM"/>
</dbReference>
<accession>A0AA97FG27</accession>
<dbReference type="Pfam" id="PF01476">
    <property type="entry name" value="LysM"/>
    <property type="match status" value="1"/>
</dbReference>
<organism evidence="2 3">
    <name type="scientific">Microbacterium betulae</name>
    <dbReference type="NCBI Taxonomy" id="2981139"/>
    <lineage>
        <taxon>Bacteria</taxon>
        <taxon>Bacillati</taxon>
        <taxon>Actinomycetota</taxon>
        <taxon>Actinomycetes</taxon>
        <taxon>Micrococcales</taxon>
        <taxon>Microbacteriaceae</taxon>
        <taxon>Microbacterium</taxon>
    </lineage>
</organism>
<proteinExistence type="predicted"/>
<evidence type="ECO:0000313" key="3">
    <source>
        <dbReference type="Proteomes" id="UP001305498"/>
    </source>
</evidence>
<dbReference type="EMBL" id="CP118157">
    <property type="protein sequence ID" value="WOF22008.1"/>
    <property type="molecule type" value="Genomic_DNA"/>
</dbReference>
<evidence type="ECO:0000259" key="1">
    <source>
        <dbReference type="PROSITE" id="PS51782"/>
    </source>
</evidence>
<gene>
    <name evidence="2" type="ORF">N8K70_11535</name>
</gene>
<dbReference type="PROSITE" id="PS51782">
    <property type="entry name" value="LYSM"/>
    <property type="match status" value="1"/>
</dbReference>
<dbReference type="Proteomes" id="UP001305498">
    <property type="component" value="Chromosome"/>
</dbReference>
<dbReference type="SUPFAM" id="SSF54106">
    <property type="entry name" value="LysM domain"/>
    <property type="match status" value="1"/>
</dbReference>
<name>A0AA97FG27_9MICO</name>
<dbReference type="Gene3D" id="3.10.350.10">
    <property type="entry name" value="LysM domain"/>
    <property type="match status" value="1"/>
</dbReference>
<dbReference type="CDD" id="cd00118">
    <property type="entry name" value="LysM"/>
    <property type="match status" value="1"/>
</dbReference>
<reference evidence="2 3" key="1">
    <citation type="submission" date="2023-02" db="EMBL/GenBank/DDBJ databases">
        <title>Microbacterium betulae sp. nov., isolated from birch wood.</title>
        <authorList>
            <person name="Pasciak M."/>
            <person name="Pawlik K.J."/>
            <person name="Martynowski D."/>
            <person name="Laczmanski L."/>
            <person name="Ciekot J."/>
            <person name="Szponar B."/>
            <person name="Wojcik-Fatla A."/>
            <person name="Mackiewicz B."/>
            <person name="Farian E."/>
            <person name="Cholewa G."/>
            <person name="Cholewa A."/>
            <person name="Dutkiewicz J."/>
        </authorList>
    </citation>
    <scope>NUCLEOTIDE SEQUENCE [LARGE SCALE GENOMIC DNA]</scope>
    <source>
        <strain evidence="2 3">AB</strain>
    </source>
</reference>
<feature type="domain" description="LysM" evidence="1">
    <location>
        <begin position="60"/>
        <end position="109"/>
    </location>
</feature>
<protein>
    <submittedName>
        <fullName evidence="2">LysM peptidoglycan-binding domain-containing protein</fullName>
    </submittedName>
</protein>
<dbReference type="InterPro" id="IPR036779">
    <property type="entry name" value="LysM_dom_sf"/>
</dbReference>
<evidence type="ECO:0000313" key="2">
    <source>
        <dbReference type="EMBL" id="WOF22008.1"/>
    </source>
</evidence>
<dbReference type="RefSeq" id="WP_317138483.1">
    <property type="nucleotide sequence ID" value="NZ_CP118157.1"/>
</dbReference>
<keyword evidence="3" id="KW-1185">Reference proteome</keyword>
<dbReference type="AlphaFoldDB" id="A0AA97FG27"/>
<dbReference type="SMART" id="SM00257">
    <property type="entry name" value="LysM"/>
    <property type="match status" value="1"/>
</dbReference>